<dbReference type="Pfam" id="PF08531">
    <property type="entry name" value="Bac_rhamnosid_N"/>
    <property type="match status" value="2"/>
</dbReference>
<dbReference type="EMBL" id="AP018694">
    <property type="protein sequence ID" value="BBE18591.1"/>
    <property type="molecule type" value="Genomic_DNA"/>
</dbReference>
<dbReference type="SUPFAM" id="SSF48208">
    <property type="entry name" value="Six-hairpin glycosidases"/>
    <property type="match status" value="1"/>
</dbReference>
<dbReference type="Gene3D" id="1.50.10.10">
    <property type="match status" value="1"/>
</dbReference>
<dbReference type="Proteomes" id="UP001193389">
    <property type="component" value="Chromosome"/>
</dbReference>
<comment type="catalytic activity">
    <reaction evidence="1">
        <text>Hydrolysis of terminal non-reducing alpha-L-rhamnose residues in alpha-L-rhamnosides.</text>
        <dbReference type="EC" id="3.2.1.40"/>
    </reaction>
</comment>
<organism evidence="8 9">
    <name type="scientific">Aquipluma nitroreducens</name>
    <dbReference type="NCBI Taxonomy" id="2010828"/>
    <lineage>
        <taxon>Bacteria</taxon>
        <taxon>Pseudomonadati</taxon>
        <taxon>Bacteroidota</taxon>
        <taxon>Bacteroidia</taxon>
        <taxon>Marinilabiliales</taxon>
        <taxon>Prolixibacteraceae</taxon>
        <taxon>Aquipluma</taxon>
    </lineage>
</organism>
<gene>
    <name evidence="8" type="ORF">AQPE_2754</name>
</gene>
<dbReference type="InterPro" id="IPR008928">
    <property type="entry name" value="6-hairpin_glycosidase_sf"/>
</dbReference>
<dbReference type="AlphaFoldDB" id="A0A5K7SAI3"/>
<evidence type="ECO:0000313" key="9">
    <source>
        <dbReference type="Proteomes" id="UP001193389"/>
    </source>
</evidence>
<evidence type="ECO:0000259" key="5">
    <source>
        <dbReference type="Pfam" id="PF08531"/>
    </source>
</evidence>
<feature type="domain" description="Alpha-L-rhamnosidase six-hairpin glycosidase" evidence="6">
    <location>
        <begin position="412"/>
        <end position="742"/>
    </location>
</feature>
<feature type="domain" description="Alpha-L-rhamnosidase C-terminal" evidence="7">
    <location>
        <begin position="751"/>
        <end position="822"/>
    </location>
</feature>
<dbReference type="PANTHER" id="PTHR33307:SF6">
    <property type="entry name" value="ALPHA-RHAMNOSIDASE (EUROFUNG)-RELATED"/>
    <property type="match status" value="1"/>
</dbReference>
<dbReference type="Gene3D" id="2.60.40.10">
    <property type="entry name" value="Immunoglobulins"/>
    <property type="match status" value="1"/>
</dbReference>
<dbReference type="PANTHER" id="PTHR33307">
    <property type="entry name" value="ALPHA-RHAMNOSIDASE (EUROFUNG)"/>
    <property type="match status" value="1"/>
</dbReference>
<dbReference type="InterPro" id="IPR013783">
    <property type="entry name" value="Ig-like_fold"/>
</dbReference>
<dbReference type="Pfam" id="PF05592">
    <property type="entry name" value="Bac_rhamnosid"/>
    <property type="match status" value="1"/>
</dbReference>
<keyword evidence="9" id="KW-1185">Reference proteome</keyword>
<name>A0A5K7SAI3_9BACT</name>
<dbReference type="InterPro" id="IPR012341">
    <property type="entry name" value="6hp_glycosidase-like_sf"/>
</dbReference>
<dbReference type="InterPro" id="IPR035398">
    <property type="entry name" value="Bac_rhamnosid_C"/>
</dbReference>
<sequence length="855" mass="97080">MQSAWQIRVATSEKKLKNPDLWDSQKVPGDQCDRVEYAGKQLTSRMDCWWQVRVWNKEGNVSEWSKPAYWRMGLLSPSDWKAKWIGAPWQGEEALPKPMNPGVTLPEQLPPPAPMFRKEFRIEKRVAKAVAFVTGLGYFEFYLNGHKVGKDVLVPNQTNYGKRPGLSNEGIPLEDNFREYRVMYLAYDIKNQLKKGSNALGSILGNGFFNPAKYWTAAYGTPRFLAQIYITYTDGTEDVIVSDESWKASESPILMDMVYYGEHYDARKEQPGWDQPDFDDSTWKSVVLRKAPEGKLVAQTARPDRVMERLAPVKIEKLSNGNYHVDFGVEVSGWVRLNNVKGPAGHKIEIKYLSNTFSGDNSYVFSGKGAESYAARFNWFVFSGVEISNWPGELQAGQITAEIVHTAIDVSATFETSNPLFNNINKIWRRSQTDNMHGGIASDCPHRERSAYTGDGEVACVMVMHNFDARNFYHKWIQDILGAQELKTGYVPNGAPWQPGCGGGVAWGAAICIMPWEFYLHYGAKDMLEDNYEGMKGYIRYMQTWVDKDGIMFSQRVGKNGKVLKWFNLGEWVTPGDLPPDEMVHTFYFWRCADLTAKAAKALNKTDDARQYAELAERTKEAFHKRFYDKVNGTYGKSGGNIFALKMGVPENQYNKVVNALKADIKANDGHLDTGIFGTQFFFEVLSENGLNDLAYEAMNKKDEPGYGHWIELGSTTTREQWNDGGSHNHPMFGGGLVWFCRELAGMNTDEDEPGYRHIIFKPQPVNDLSFVKYFTQTTYGEAGIYWENENEQFSMDVTVPVGSHATIYVPVRKEKRITENGNQITSTGDVRFLRDEGGYQVFDVKSGHYHFISE</sequence>
<evidence type="ECO:0000313" key="8">
    <source>
        <dbReference type="EMBL" id="BBE18591.1"/>
    </source>
</evidence>
<dbReference type="Pfam" id="PF17390">
    <property type="entry name" value="Bac_rhamnosid_C"/>
    <property type="match status" value="1"/>
</dbReference>
<dbReference type="PIRSF" id="PIRSF010631">
    <property type="entry name" value="A-rhamnsds"/>
    <property type="match status" value="1"/>
</dbReference>
<dbReference type="Pfam" id="PF25788">
    <property type="entry name" value="Ig_Rha78A_N"/>
    <property type="match status" value="1"/>
</dbReference>
<evidence type="ECO:0000259" key="4">
    <source>
        <dbReference type="Pfam" id="PF05592"/>
    </source>
</evidence>
<feature type="domain" description="Bacterial alpha-L-rhamnosidase N-terminal" evidence="5">
    <location>
        <begin position="180"/>
        <end position="308"/>
    </location>
</feature>
<evidence type="ECO:0000256" key="3">
    <source>
        <dbReference type="ARBA" id="ARBA00022801"/>
    </source>
</evidence>
<proteinExistence type="predicted"/>
<dbReference type="Pfam" id="PF17389">
    <property type="entry name" value="Bac_rhamnosid6H"/>
    <property type="match status" value="1"/>
</dbReference>
<evidence type="ECO:0000256" key="1">
    <source>
        <dbReference type="ARBA" id="ARBA00001445"/>
    </source>
</evidence>
<dbReference type="InterPro" id="IPR008902">
    <property type="entry name" value="Rhamnosid_concanavalin"/>
</dbReference>
<dbReference type="KEGG" id="anf:AQPE_2754"/>
<dbReference type="GO" id="GO:0030596">
    <property type="term" value="F:alpha-L-rhamnosidase activity"/>
    <property type="evidence" value="ECO:0007669"/>
    <property type="project" value="UniProtKB-EC"/>
</dbReference>
<keyword evidence="3" id="KW-0378">Hydrolase</keyword>
<evidence type="ECO:0000259" key="7">
    <source>
        <dbReference type="Pfam" id="PF17390"/>
    </source>
</evidence>
<accession>A0A5K7SAI3</accession>
<dbReference type="EC" id="3.2.1.40" evidence="2"/>
<feature type="domain" description="Bacterial alpha-L-rhamnosidase N-terminal" evidence="5">
    <location>
        <begin position="124"/>
        <end position="163"/>
    </location>
</feature>
<dbReference type="Gene3D" id="2.60.420.10">
    <property type="entry name" value="Maltose phosphorylase, domain 3"/>
    <property type="match status" value="1"/>
</dbReference>
<dbReference type="Gene3D" id="2.60.120.260">
    <property type="entry name" value="Galactose-binding domain-like"/>
    <property type="match status" value="2"/>
</dbReference>
<reference evidence="8" key="1">
    <citation type="journal article" date="2020" name="Int. J. Syst. Evol. Microbiol.">
        <title>Aquipluma nitroreducens gen. nov. sp. nov., a novel facultatively anaerobic bacterium isolated from a freshwater lake.</title>
        <authorList>
            <person name="Watanabe M."/>
            <person name="Kojima H."/>
            <person name="Fukui M."/>
        </authorList>
    </citation>
    <scope>NUCLEOTIDE SEQUENCE</scope>
    <source>
        <strain evidence="8">MeG22</strain>
    </source>
</reference>
<evidence type="ECO:0000256" key="2">
    <source>
        <dbReference type="ARBA" id="ARBA00012652"/>
    </source>
</evidence>
<dbReference type="InterPro" id="IPR035396">
    <property type="entry name" value="Bac_rhamnosid6H"/>
</dbReference>
<dbReference type="GO" id="GO:0005975">
    <property type="term" value="P:carbohydrate metabolic process"/>
    <property type="evidence" value="ECO:0007669"/>
    <property type="project" value="InterPro"/>
</dbReference>
<dbReference type="InterPro" id="IPR013737">
    <property type="entry name" value="Bac_rhamnosid_N"/>
</dbReference>
<evidence type="ECO:0000259" key="6">
    <source>
        <dbReference type="Pfam" id="PF17389"/>
    </source>
</evidence>
<protein>
    <recommendedName>
        <fullName evidence="2">alpha-L-rhamnosidase</fullName>
        <ecNumber evidence="2">3.2.1.40</ecNumber>
    </recommendedName>
</protein>
<dbReference type="InterPro" id="IPR016007">
    <property type="entry name" value="Alpha_rhamnosid"/>
</dbReference>
<feature type="domain" description="Alpha-L-rhamnosidase concanavalin-like" evidence="4">
    <location>
        <begin position="317"/>
        <end position="405"/>
    </location>
</feature>